<dbReference type="STRING" id="1561998.A0A1I7TEM9"/>
<keyword evidence="1" id="KW-1185">Reference proteome</keyword>
<proteinExistence type="predicted"/>
<organism evidence="1 2">
    <name type="scientific">Caenorhabditis tropicalis</name>
    <dbReference type="NCBI Taxonomy" id="1561998"/>
    <lineage>
        <taxon>Eukaryota</taxon>
        <taxon>Metazoa</taxon>
        <taxon>Ecdysozoa</taxon>
        <taxon>Nematoda</taxon>
        <taxon>Chromadorea</taxon>
        <taxon>Rhabditida</taxon>
        <taxon>Rhabditina</taxon>
        <taxon>Rhabditomorpha</taxon>
        <taxon>Rhabditoidea</taxon>
        <taxon>Rhabditidae</taxon>
        <taxon>Peloderinae</taxon>
        <taxon>Caenorhabditis</taxon>
    </lineage>
</organism>
<name>A0A1I7TEM9_9PELO</name>
<dbReference type="Proteomes" id="UP000095282">
    <property type="component" value="Unplaced"/>
</dbReference>
<dbReference type="WBParaSite" id="Csp11.Scaffold593.g5191.t1">
    <property type="protein sequence ID" value="Csp11.Scaffold593.g5191.t1"/>
    <property type="gene ID" value="Csp11.Scaffold593.g5191"/>
</dbReference>
<accession>A0A1I7TEM9</accession>
<dbReference type="AlphaFoldDB" id="A0A1I7TEM9"/>
<reference evidence="2" key="1">
    <citation type="submission" date="2016-11" db="UniProtKB">
        <authorList>
            <consortium name="WormBaseParasite"/>
        </authorList>
    </citation>
    <scope>IDENTIFICATION</scope>
</reference>
<evidence type="ECO:0000313" key="2">
    <source>
        <dbReference type="WBParaSite" id="Csp11.Scaffold593.g5191.t1"/>
    </source>
</evidence>
<protein>
    <submittedName>
        <fullName evidence="2">C-type lectin domain-containing protein</fullName>
    </submittedName>
</protein>
<dbReference type="eggNOG" id="KOG4297">
    <property type="taxonomic scope" value="Eukaryota"/>
</dbReference>
<evidence type="ECO:0000313" key="1">
    <source>
        <dbReference type="Proteomes" id="UP000095282"/>
    </source>
</evidence>
<sequence length="81" mass="9192">MQSNGVLVNQIKEATSMRFLKISLFDYSFLSGGGNNCGLMWLWLPGGKIVKQRRNGEFFSMVCHITWNDRFRGFVCGKPAV</sequence>